<dbReference type="EMBL" id="LR796292">
    <property type="protein sequence ID" value="CAB4134910.1"/>
    <property type="molecule type" value="Genomic_DNA"/>
</dbReference>
<dbReference type="Gene3D" id="1.10.530.10">
    <property type="match status" value="1"/>
</dbReference>
<organism evidence="1">
    <name type="scientific">uncultured Caudovirales phage</name>
    <dbReference type="NCBI Taxonomy" id="2100421"/>
    <lineage>
        <taxon>Viruses</taxon>
        <taxon>Duplodnaviria</taxon>
        <taxon>Heunggongvirae</taxon>
        <taxon>Uroviricota</taxon>
        <taxon>Caudoviricetes</taxon>
        <taxon>Peduoviridae</taxon>
        <taxon>Maltschvirus</taxon>
        <taxon>Maltschvirus maltsch</taxon>
    </lineage>
</organism>
<name>A0A6J5LP86_9CAUD</name>
<accession>A0A6J5LP86</accession>
<dbReference type="EMBL" id="LR796918">
    <property type="protein sequence ID" value="CAB4173959.1"/>
    <property type="molecule type" value="Genomic_DNA"/>
</dbReference>
<evidence type="ECO:0000313" key="2">
    <source>
        <dbReference type="EMBL" id="CAB4173959.1"/>
    </source>
</evidence>
<dbReference type="EMBL" id="LR797182">
    <property type="protein sequence ID" value="CAB4192341.1"/>
    <property type="molecule type" value="Genomic_DNA"/>
</dbReference>
<proteinExistence type="predicted"/>
<evidence type="ECO:0000313" key="3">
    <source>
        <dbReference type="EMBL" id="CAB4192341.1"/>
    </source>
</evidence>
<evidence type="ECO:0000313" key="1">
    <source>
        <dbReference type="EMBL" id="CAB4134910.1"/>
    </source>
</evidence>
<gene>
    <name evidence="3" type="ORF">UFOVP1231_24</name>
    <name evidence="1" type="ORF">UFOVP283_33</name>
    <name evidence="2" type="ORF">UFOVP957_15</name>
</gene>
<sequence>MIIETILAMTLRIDPHISAVTYRPLSIEQVAERRPAAMIGWQPSAYRGLYWQPGQAGFRRCVMARESHANYRAENQSSTARGAYQFLDRSWRRGLAFMMAAESRETGDGLARKALGLRSVEISHWSRYWQDRAFFTALNIRGKWSGAFHWRSSTHSC</sequence>
<reference evidence="1" key="1">
    <citation type="submission" date="2020-04" db="EMBL/GenBank/DDBJ databases">
        <authorList>
            <person name="Chiriac C."/>
            <person name="Salcher M."/>
            <person name="Ghai R."/>
            <person name="Kavagutti S V."/>
        </authorList>
    </citation>
    <scope>NUCLEOTIDE SEQUENCE</scope>
</reference>
<protein>
    <submittedName>
        <fullName evidence="1">Uncharacterized protein</fullName>
    </submittedName>
</protein>